<dbReference type="InterPro" id="IPR003594">
    <property type="entry name" value="HATPase_dom"/>
</dbReference>
<evidence type="ECO:0000259" key="13">
    <source>
        <dbReference type="PROSITE" id="PS50046"/>
    </source>
</evidence>
<dbReference type="CDD" id="cd00075">
    <property type="entry name" value="HATPase"/>
    <property type="match status" value="1"/>
</dbReference>
<dbReference type="InterPro" id="IPR016132">
    <property type="entry name" value="Phyto_chromo_attachment"/>
</dbReference>
<comment type="caution">
    <text evidence="15">The sequence shown here is derived from an EMBL/GenBank/DDBJ whole genome shotgun (WGS) entry which is preliminary data.</text>
</comment>
<feature type="transmembrane region" description="Helical" evidence="12">
    <location>
        <begin position="295"/>
        <end position="316"/>
    </location>
</feature>
<feature type="transmembrane region" description="Helical" evidence="12">
    <location>
        <begin position="202"/>
        <end position="222"/>
    </location>
</feature>
<dbReference type="SUPFAM" id="SSF55874">
    <property type="entry name" value="ATPase domain of HSP90 chaperone/DNA topoisomerase II/histidine kinase"/>
    <property type="match status" value="1"/>
</dbReference>
<dbReference type="AlphaFoldDB" id="Q4C331"/>
<feature type="domain" description="Phytochrome chromophore attachment site" evidence="13">
    <location>
        <begin position="348"/>
        <end position="483"/>
    </location>
</feature>
<evidence type="ECO:0000259" key="14">
    <source>
        <dbReference type="PROSITE" id="PS50109"/>
    </source>
</evidence>
<comment type="similarity">
    <text evidence="3">In the N-terminal section; belongs to the phytochrome family.</text>
</comment>
<dbReference type="InterPro" id="IPR036890">
    <property type="entry name" value="HATPase_C_sf"/>
</dbReference>
<evidence type="ECO:0000313" key="15">
    <source>
        <dbReference type="EMBL" id="EAM50536.1"/>
    </source>
</evidence>
<evidence type="ECO:0000256" key="2">
    <source>
        <dbReference type="ARBA" id="ARBA00004651"/>
    </source>
</evidence>
<dbReference type="CDD" id="cd00082">
    <property type="entry name" value="HisKA"/>
    <property type="match status" value="1"/>
</dbReference>
<evidence type="ECO:0000256" key="3">
    <source>
        <dbReference type="ARBA" id="ARBA00006402"/>
    </source>
</evidence>
<dbReference type="PANTHER" id="PTHR43547:SF2">
    <property type="entry name" value="HYBRID SIGNAL TRANSDUCTION HISTIDINE KINASE C"/>
    <property type="match status" value="1"/>
</dbReference>
<keyword evidence="6" id="KW-0597">Phosphoprotein</keyword>
<dbReference type="InterPro" id="IPR036097">
    <property type="entry name" value="HisK_dim/P_sf"/>
</dbReference>
<evidence type="ECO:0000256" key="11">
    <source>
        <dbReference type="ARBA" id="ARBA00023136"/>
    </source>
</evidence>
<dbReference type="InterPro" id="IPR029016">
    <property type="entry name" value="GAF-like_dom_sf"/>
</dbReference>
<evidence type="ECO:0000256" key="7">
    <source>
        <dbReference type="ARBA" id="ARBA00022692"/>
    </source>
</evidence>
<dbReference type="InterPro" id="IPR005467">
    <property type="entry name" value="His_kinase_dom"/>
</dbReference>
<name>Q4C331_CROWT</name>
<keyword evidence="7 12" id="KW-0812">Transmembrane</keyword>
<feature type="transmembrane region" description="Helical" evidence="12">
    <location>
        <begin position="22"/>
        <end position="42"/>
    </location>
</feature>
<feature type="transmembrane region" description="Helical" evidence="12">
    <location>
        <begin position="129"/>
        <end position="147"/>
    </location>
</feature>
<dbReference type="GO" id="GO:0005886">
    <property type="term" value="C:plasma membrane"/>
    <property type="evidence" value="ECO:0007669"/>
    <property type="project" value="UniProtKB-SubCell"/>
</dbReference>
<dbReference type="SMART" id="SM00065">
    <property type="entry name" value="GAF"/>
    <property type="match status" value="1"/>
</dbReference>
<keyword evidence="11 12" id="KW-0472">Membrane</keyword>
<keyword evidence="8 15" id="KW-0418">Kinase</keyword>
<feature type="transmembrane region" description="Helical" evidence="12">
    <location>
        <begin position="54"/>
        <end position="71"/>
    </location>
</feature>
<dbReference type="Gene3D" id="3.30.565.10">
    <property type="entry name" value="Histidine kinase-like ATPase, C-terminal domain"/>
    <property type="match status" value="1"/>
</dbReference>
<sequence length="758" mass="84913">MVRHSLVRVRELNFMSSSRHPWQWFDLMVIPVALAYWLGGLLAHATTNLNNEVAPLRVPTGIALTALLIYGEKVWLGIFLGDALLMFALGASWGLILSSAAGSTLCAWLGFKLLHWGGFSSRLSRIDDVAALILLAGIVAPGVNATLESLSALLMGSLNWQNFASHWWMVGLGDCSSILIVTPFLLRIYLDGAGLFRRYRRQRVLEVIICGGLLLGLSWMVFSRHTQVHILMEGSLSNARYLEYLPFPIVVWAAIRFQTWGAVVGSLCLALLAIAGTGQGVGPFVMPMVNESQTILLLQMFIIIVSGTALLLSAAVTERQRAERQLRTTLERDHLLAEVSLKIRQSLELEKIFQTTVTEIRQLIEADRVFIASWQDGGRIEVVAESLNGDYPSLLGSNARDDLLTALPYLFTQAQTFIADDITNFNLSPTVQKYTERYQIKAALVVPLHLDGKPLGLLVAHQCLGVRHWRKQEVKLLEQLAGQVMIAMSQAQLYQTVQQLNCNLEKQVEERTYQLQEKIREVHKLHDMKAVFLQAVSHDLRTSIMGLLMLLKNLQHRSEDSLTLSRFILDRMINSSERQLTLINALSEDHFSEERPLMIHCEQLSLSQFINELIREWQPLLQQNQANLVANISHNLPLISGDKEQLHQVFEHLVTNALKHNPPGINLGIDVTVKQGMIYCSLTDNGIGMGEQQCDQLFKLYLRSLHDRRRTGIGLGSYQCRQIIEAHGGKIGVRSTPGNGCQFWFTLPMAKSQPSAVS</sequence>
<feature type="transmembrane region" description="Helical" evidence="12">
    <location>
        <begin position="83"/>
        <end position="109"/>
    </location>
</feature>
<dbReference type="GO" id="GO:0005524">
    <property type="term" value="F:ATP binding"/>
    <property type="evidence" value="ECO:0007669"/>
    <property type="project" value="UniProtKB-KW"/>
</dbReference>
<evidence type="ECO:0000313" key="16">
    <source>
        <dbReference type="Proteomes" id="UP000003922"/>
    </source>
</evidence>
<dbReference type="Pfam" id="PF02518">
    <property type="entry name" value="HATPase_c"/>
    <property type="match status" value="1"/>
</dbReference>
<evidence type="ECO:0000256" key="12">
    <source>
        <dbReference type="SAM" id="Phobius"/>
    </source>
</evidence>
<dbReference type="Proteomes" id="UP000003922">
    <property type="component" value="Unassembled WGS sequence"/>
</dbReference>
<keyword evidence="5" id="KW-1003">Cell membrane</keyword>
<dbReference type="Pfam" id="PF05231">
    <property type="entry name" value="MASE1"/>
    <property type="match status" value="1"/>
</dbReference>
<protein>
    <recommendedName>
        <fullName evidence="4">histidine kinase</fullName>
        <ecNumber evidence="4">2.7.13.3</ecNumber>
    </recommendedName>
</protein>
<evidence type="ECO:0000256" key="1">
    <source>
        <dbReference type="ARBA" id="ARBA00000085"/>
    </source>
</evidence>
<dbReference type="InterPro" id="IPR007895">
    <property type="entry name" value="MASE1"/>
</dbReference>
<dbReference type="GO" id="GO:0000155">
    <property type="term" value="F:phosphorelay sensor kinase activity"/>
    <property type="evidence" value="ECO:0007669"/>
    <property type="project" value="InterPro"/>
</dbReference>
<evidence type="ECO:0000256" key="8">
    <source>
        <dbReference type="ARBA" id="ARBA00022777"/>
    </source>
</evidence>
<dbReference type="PROSITE" id="PS50046">
    <property type="entry name" value="PHYTOCHROME_2"/>
    <property type="match status" value="1"/>
</dbReference>
<gene>
    <name evidence="15" type="ORF">CwatDRAFT_3562</name>
</gene>
<proteinExistence type="inferred from homology"/>
<dbReference type="SUPFAM" id="SSF55781">
    <property type="entry name" value="GAF domain-like"/>
    <property type="match status" value="1"/>
</dbReference>
<dbReference type="PANTHER" id="PTHR43547">
    <property type="entry name" value="TWO-COMPONENT HISTIDINE KINASE"/>
    <property type="match status" value="1"/>
</dbReference>
<reference evidence="15" key="1">
    <citation type="submission" date="2004-02" db="EMBL/GenBank/DDBJ databases">
        <authorList>
            <consortium name="DOE Joint Genome Institute"/>
        </authorList>
    </citation>
    <scope>NUCLEOTIDE SEQUENCE [LARGE SCALE GENOMIC DNA]</scope>
    <source>
        <strain evidence="15">WH 8501</strain>
    </source>
</reference>
<keyword evidence="16" id="KW-1185">Reference proteome</keyword>
<evidence type="ECO:0000256" key="6">
    <source>
        <dbReference type="ARBA" id="ARBA00022553"/>
    </source>
</evidence>
<dbReference type="Gene3D" id="1.10.287.130">
    <property type="match status" value="1"/>
</dbReference>
<dbReference type="InterPro" id="IPR003661">
    <property type="entry name" value="HisK_dim/P_dom"/>
</dbReference>
<feature type="domain" description="Histidine kinase" evidence="14">
    <location>
        <begin position="535"/>
        <end position="751"/>
    </location>
</feature>
<dbReference type="InterPro" id="IPR004358">
    <property type="entry name" value="Sig_transdc_His_kin-like_C"/>
</dbReference>
<reference evidence="15" key="3">
    <citation type="submission" date="2016-12" db="EMBL/GenBank/DDBJ databases">
        <title>Annotation of the draft genome assembly of Crocosphaera watsonii WH 8501.</title>
        <authorList>
            <consortium name="US DOE Joint Genome Institute (JGI-ORNL)"/>
            <person name="Larimer F."/>
            <person name="Land M."/>
        </authorList>
    </citation>
    <scope>NUCLEOTIDE SEQUENCE</scope>
    <source>
        <strain evidence="15">WH 8501</strain>
    </source>
</reference>
<dbReference type="PRINTS" id="PR00344">
    <property type="entry name" value="BCTRLSENSOR"/>
</dbReference>
<dbReference type="KEGG" id="cwa:CwatDRAFT_3562"/>
<dbReference type="SMART" id="SM00387">
    <property type="entry name" value="HATPase_c"/>
    <property type="match status" value="1"/>
</dbReference>
<dbReference type="Pfam" id="PF01590">
    <property type="entry name" value="GAF"/>
    <property type="match status" value="1"/>
</dbReference>
<dbReference type="PROSITE" id="PS50109">
    <property type="entry name" value="HIS_KIN"/>
    <property type="match status" value="1"/>
</dbReference>
<keyword evidence="9 12" id="KW-1133">Transmembrane helix</keyword>
<feature type="transmembrane region" description="Helical" evidence="12">
    <location>
        <begin position="167"/>
        <end position="190"/>
    </location>
</feature>
<keyword evidence="8 15" id="KW-0808">Transferase</keyword>
<feature type="transmembrane region" description="Helical" evidence="12">
    <location>
        <begin position="249"/>
        <end position="274"/>
    </location>
</feature>
<dbReference type="Gene3D" id="3.30.450.40">
    <property type="match status" value="1"/>
</dbReference>
<evidence type="ECO:0000256" key="10">
    <source>
        <dbReference type="ARBA" id="ARBA00023012"/>
    </source>
</evidence>
<dbReference type="EC" id="2.7.13.3" evidence="4"/>
<reference evidence="15" key="2">
    <citation type="submission" date="2005-06" db="EMBL/GenBank/DDBJ databases">
        <title>Sequencing of the draft genome and assembly of Crocosphaera watsonii WH 8501.</title>
        <authorList>
            <consortium name="US DOE Joint Genome Institute (JGI-PGF)"/>
            <person name="Copeland A."/>
            <person name="Lucas S."/>
            <person name="Lapidus A."/>
            <person name="Barry K."/>
            <person name="Detter C."/>
            <person name="Glavina T."/>
            <person name="Hammon N."/>
            <person name="Israni S."/>
            <person name="Pitluck S."/>
            <person name="Richardson P."/>
        </authorList>
    </citation>
    <scope>NUCLEOTIDE SEQUENCE [LARGE SCALE GENOMIC DNA]</scope>
    <source>
        <strain evidence="15">WH 8501</strain>
    </source>
</reference>
<dbReference type="EMBL" id="AADV02000023">
    <property type="protein sequence ID" value="EAM50536.1"/>
    <property type="molecule type" value="Genomic_DNA"/>
</dbReference>
<accession>Q4C331</accession>
<evidence type="ECO:0000256" key="9">
    <source>
        <dbReference type="ARBA" id="ARBA00022989"/>
    </source>
</evidence>
<dbReference type="SUPFAM" id="SSF47384">
    <property type="entry name" value="Homodimeric domain of signal transducing histidine kinase"/>
    <property type="match status" value="1"/>
</dbReference>
<keyword evidence="10" id="KW-0902">Two-component regulatory system</keyword>
<evidence type="ECO:0000256" key="5">
    <source>
        <dbReference type="ARBA" id="ARBA00022475"/>
    </source>
</evidence>
<comment type="catalytic activity">
    <reaction evidence="1">
        <text>ATP + protein L-histidine = ADP + protein N-phospho-L-histidine.</text>
        <dbReference type="EC" id="2.7.13.3"/>
    </reaction>
</comment>
<evidence type="ECO:0000256" key="4">
    <source>
        <dbReference type="ARBA" id="ARBA00012438"/>
    </source>
</evidence>
<comment type="subcellular location">
    <subcellularLocation>
        <location evidence="2">Cell membrane</location>
        <topology evidence="2">Multi-pass membrane protein</topology>
    </subcellularLocation>
</comment>
<dbReference type="InterPro" id="IPR003018">
    <property type="entry name" value="GAF"/>
</dbReference>
<organism evidence="15 16">
    <name type="scientific">Crocosphaera watsonii WH 8501</name>
    <dbReference type="NCBI Taxonomy" id="165597"/>
    <lineage>
        <taxon>Bacteria</taxon>
        <taxon>Bacillati</taxon>
        <taxon>Cyanobacteriota</taxon>
        <taxon>Cyanophyceae</taxon>
        <taxon>Oscillatoriophycideae</taxon>
        <taxon>Chroococcales</taxon>
        <taxon>Aphanothecaceae</taxon>
        <taxon>Crocosphaera</taxon>
    </lineage>
</organism>